<proteinExistence type="inferred from homology"/>
<organism evidence="15 16">
    <name type="scientific">Aspergillus pseudoustus</name>
    <dbReference type="NCBI Taxonomy" id="1810923"/>
    <lineage>
        <taxon>Eukaryota</taxon>
        <taxon>Fungi</taxon>
        <taxon>Dikarya</taxon>
        <taxon>Ascomycota</taxon>
        <taxon>Pezizomycotina</taxon>
        <taxon>Eurotiomycetes</taxon>
        <taxon>Eurotiomycetidae</taxon>
        <taxon>Eurotiales</taxon>
        <taxon>Aspergillaceae</taxon>
        <taxon>Aspergillus</taxon>
        <taxon>Aspergillus subgen. Nidulantes</taxon>
    </lineage>
</organism>
<dbReference type="InterPro" id="IPR001199">
    <property type="entry name" value="Cyt_B5-like_heme/steroid-bd"/>
</dbReference>
<keyword evidence="8" id="KW-0249">Electron transport</keyword>
<comment type="caution">
    <text evidence="15">The sequence shown here is derived from an EMBL/GenBank/DDBJ whole genome shotgun (WGS) entry which is preliminary data.</text>
</comment>
<dbReference type="PANTHER" id="PTHR19359">
    <property type="entry name" value="CYTOCHROME B5"/>
    <property type="match status" value="1"/>
</dbReference>
<evidence type="ECO:0000256" key="1">
    <source>
        <dbReference type="ARBA" id="ARBA00004131"/>
    </source>
</evidence>
<dbReference type="PROSITE" id="PS00191">
    <property type="entry name" value="CYTOCHROME_B5_1"/>
    <property type="match status" value="1"/>
</dbReference>
<keyword evidence="5 13" id="KW-0479">Metal-binding</keyword>
<keyword evidence="9 13" id="KW-0408">Iron</keyword>
<dbReference type="Proteomes" id="UP001610446">
    <property type="component" value="Unassembled WGS sequence"/>
</dbReference>
<evidence type="ECO:0000256" key="7">
    <source>
        <dbReference type="ARBA" id="ARBA00022848"/>
    </source>
</evidence>
<keyword evidence="13" id="KW-1133">Transmembrane helix</keyword>
<evidence type="ECO:0000256" key="10">
    <source>
        <dbReference type="ARBA" id="ARBA00023136"/>
    </source>
</evidence>
<evidence type="ECO:0000313" key="16">
    <source>
        <dbReference type="Proteomes" id="UP001610446"/>
    </source>
</evidence>
<sequence>MPKSFTSAEVASHKSKGDLYIIIHDKIYDVTSFVDEHPGGGEVLLEVGGQDGTEAFEDVGHSDNAREALDRLEVGTLKRLPGQTAFTNASPSTSGPKKASTGFSVGLYVMVLVGLSATYVAYQYVEGHSGKQ</sequence>
<comment type="similarity">
    <text evidence="12 13">Belongs to the cytochrome b5 family.</text>
</comment>
<evidence type="ECO:0000256" key="4">
    <source>
        <dbReference type="ARBA" id="ARBA00022692"/>
    </source>
</evidence>
<keyword evidence="2" id="KW-0813">Transport</keyword>
<feature type="domain" description="Cytochrome b5 heme-binding" evidence="14">
    <location>
        <begin position="2"/>
        <end position="78"/>
    </location>
</feature>
<keyword evidence="16" id="KW-1185">Reference proteome</keyword>
<keyword evidence="3 13" id="KW-0349">Heme</keyword>
<keyword evidence="6" id="KW-0256">Endoplasmic reticulum</keyword>
<dbReference type="SMART" id="SM01117">
    <property type="entry name" value="Cyt-b5"/>
    <property type="match status" value="1"/>
</dbReference>
<evidence type="ECO:0000256" key="5">
    <source>
        <dbReference type="ARBA" id="ARBA00022723"/>
    </source>
</evidence>
<keyword evidence="4 13" id="KW-0812">Transmembrane</keyword>
<dbReference type="PROSITE" id="PS50255">
    <property type="entry name" value="CYTOCHROME_B5_2"/>
    <property type="match status" value="1"/>
</dbReference>
<accession>A0ABR4K3L4</accession>
<evidence type="ECO:0000313" key="15">
    <source>
        <dbReference type="EMBL" id="KAL2846905.1"/>
    </source>
</evidence>
<reference evidence="15 16" key="1">
    <citation type="submission" date="2024-07" db="EMBL/GenBank/DDBJ databases">
        <title>Section-level genome sequencing and comparative genomics of Aspergillus sections Usti and Cavernicolus.</title>
        <authorList>
            <consortium name="Lawrence Berkeley National Laboratory"/>
            <person name="Nybo J.L."/>
            <person name="Vesth T.C."/>
            <person name="Theobald S."/>
            <person name="Frisvad J.C."/>
            <person name="Larsen T.O."/>
            <person name="Kjaerboelling I."/>
            <person name="Rothschild-Mancinelli K."/>
            <person name="Lyhne E.K."/>
            <person name="Kogle M.E."/>
            <person name="Barry K."/>
            <person name="Clum A."/>
            <person name="Na H."/>
            <person name="Ledsgaard L."/>
            <person name="Lin J."/>
            <person name="Lipzen A."/>
            <person name="Kuo A."/>
            <person name="Riley R."/>
            <person name="Mondo S."/>
            <person name="Labutti K."/>
            <person name="Haridas S."/>
            <person name="Pangalinan J."/>
            <person name="Salamov A.A."/>
            <person name="Simmons B.A."/>
            <person name="Magnuson J.K."/>
            <person name="Chen J."/>
            <person name="Drula E."/>
            <person name="Henrissat B."/>
            <person name="Wiebenga A."/>
            <person name="Lubbers R.J."/>
            <person name="Gomes A.C."/>
            <person name="Makela M.R."/>
            <person name="Stajich J."/>
            <person name="Grigoriev I.V."/>
            <person name="Mortensen U.H."/>
            <person name="De Vries R.P."/>
            <person name="Baker S.E."/>
            <person name="Andersen M.R."/>
        </authorList>
    </citation>
    <scope>NUCLEOTIDE SEQUENCE [LARGE SCALE GENOMIC DNA]</scope>
    <source>
        <strain evidence="15 16">CBS 123904</strain>
    </source>
</reference>
<evidence type="ECO:0000256" key="12">
    <source>
        <dbReference type="ARBA" id="ARBA00038168"/>
    </source>
</evidence>
<evidence type="ECO:0000256" key="9">
    <source>
        <dbReference type="ARBA" id="ARBA00023004"/>
    </source>
</evidence>
<evidence type="ECO:0000256" key="2">
    <source>
        <dbReference type="ARBA" id="ARBA00022448"/>
    </source>
</evidence>
<evidence type="ECO:0000256" key="8">
    <source>
        <dbReference type="ARBA" id="ARBA00022982"/>
    </source>
</evidence>
<evidence type="ECO:0000256" key="3">
    <source>
        <dbReference type="ARBA" id="ARBA00022617"/>
    </source>
</evidence>
<dbReference type="PRINTS" id="PR00363">
    <property type="entry name" value="CYTOCHROMEB5"/>
</dbReference>
<keyword evidence="10 13" id="KW-0472">Membrane</keyword>
<dbReference type="EMBL" id="JBFXLU010000060">
    <property type="protein sequence ID" value="KAL2846905.1"/>
    <property type="molecule type" value="Genomic_DNA"/>
</dbReference>
<comment type="subcellular location">
    <subcellularLocation>
        <location evidence="1">Endoplasmic reticulum membrane</location>
        <topology evidence="1">Single-pass membrane protein</topology>
        <orientation evidence="1">Cytoplasmic side</orientation>
    </subcellularLocation>
    <subcellularLocation>
        <location evidence="11">Microsome membrane</location>
        <topology evidence="11">Single-pass membrane protein</topology>
        <orientation evidence="11">Cytoplasmic side</orientation>
    </subcellularLocation>
</comment>
<keyword evidence="7" id="KW-0492">Microsome</keyword>
<dbReference type="Gene3D" id="3.10.120.10">
    <property type="entry name" value="Cytochrome b5-like heme/steroid binding domain"/>
    <property type="match status" value="1"/>
</dbReference>
<name>A0ABR4K3L4_9EURO</name>
<evidence type="ECO:0000259" key="14">
    <source>
        <dbReference type="PROSITE" id="PS50255"/>
    </source>
</evidence>
<dbReference type="Pfam" id="PF00173">
    <property type="entry name" value="Cyt-b5"/>
    <property type="match status" value="1"/>
</dbReference>
<evidence type="ECO:0000256" key="13">
    <source>
        <dbReference type="RuleBase" id="RU362121"/>
    </source>
</evidence>
<dbReference type="SUPFAM" id="SSF55856">
    <property type="entry name" value="Cytochrome b5-like heme/steroid binding domain"/>
    <property type="match status" value="1"/>
</dbReference>
<evidence type="ECO:0000256" key="11">
    <source>
        <dbReference type="ARBA" id="ARBA00037877"/>
    </source>
</evidence>
<protein>
    <submittedName>
        <fullName evidence="15">Cytochrome b5</fullName>
    </submittedName>
</protein>
<dbReference type="InterPro" id="IPR036400">
    <property type="entry name" value="Cyt_B5-like_heme/steroid_sf"/>
</dbReference>
<gene>
    <name evidence="15" type="ORF">BJY01DRAFT_234475</name>
</gene>
<feature type="transmembrane region" description="Helical" evidence="13">
    <location>
        <begin position="105"/>
        <end position="125"/>
    </location>
</feature>
<evidence type="ECO:0000256" key="6">
    <source>
        <dbReference type="ARBA" id="ARBA00022824"/>
    </source>
</evidence>
<dbReference type="PANTHER" id="PTHR19359:SF150">
    <property type="entry name" value="CYTOCHROME B5"/>
    <property type="match status" value="1"/>
</dbReference>
<dbReference type="InterPro" id="IPR018506">
    <property type="entry name" value="Cyt_B5_heme-BS"/>
</dbReference>
<dbReference type="InterPro" id="IPR050668">
    <property type="entry name" value="Cytochrome_b5"/>
</dbReference>